<organism evidence="2 3">
    <name type="scientific">Methylobrevis pamukkalensis</name>
    <dbReference type="NCBI Taxonomy" id="1439726"/>
    <lineage>
        <taxon>Bacteria</taxon>
        <taxon>Pseudomonadati</taxon>
        <taxon>Pseudomonadota</taxon>
        <taxon>Alphaproteobacteria</taxon>
        <taxon>Hyphomicrobiales</taxon>
        <taxon>Pleomorphomonadaceae</taxon>
        <taxon>Methylobrevis</taxon>
    </lineage>
</organism>
<accession>A0A1E3H0Q6</accession>
<dbReference type="AlphaFoldDB" id="A0A1E3H0Q6"/>
<feature type="region of interest" description="Disordered" evidence="1">
    <location>
        <begin position="1"/>
        <end position="33"/>
    </location>
</feature>
<name>A0A1E3H0Q6_9HYPH</name>
<proteinExistence type="predicted"/>
<evidence type="ECO:0000313" key="3">
    <source>
        <dbReference type="Proteomes" id="UP000094622"/>
    </source>
</evidence>
<comment type="caution">
    <text evidence="2">The sequence shown here is derived from an EMBL/GenBank/DDBJ whole genome shotgun (WGS) entry which is preliminary data.</text>
</comment>
<feature type="compositionally biased region" description="Basic and acidic residues" evidence="1">
    <location>
        <begin position="24"/>
        <end position="33"/>
    </location>
</feature>
<dbReference type="Proteomes" id="UP000094622">
    <property type="component" value="Unassembled WGS sequence"/>
</dbReference>
<dbReference type="PATRIC" id="fig|1439726.3.peg.2934"/>
<keyword evidence="3" id="KW-1185">Reference proteome</keyword>
<sequence length="79" mass="8693">MSLTTSYLVTPIRRGRRNALTPGETRRASTEAEARRIADGMMLRAVGAFVIAQDEDVQAQIYGEPRLVATLGEVPEITF</sequence>
<gene>
    <name evidence="2" type="ORF">A6302_02781</name>
</gene>
<reference evidence="2 3" key="1">
    <citation type="submission" date="2016-07" db="EMBL/GenBank/DDBJ databases">
        <title>Draft Genome Sequence of Methylobrevis pamukkalensis PK2.</title>
        <authorList>
            <person name="Vasilenko O.V."/>
            <person name="Doronina N.V."/>
            <person name="Shmareva M.N."/>
            <person name="Tarlachkov S.V."/>
            <person name="Mustakhimov I."/>
            <person name="Trotsenko Y.A."/>
        </authorList>
    </citation>
    <scope>NUCLEOTIDE SEQUENCE [LARGE SCALE GENOMIC DNA]</scope>
    <source>
        <strain evidence="2 3">PK2</strain>
    </source>
</reference>
<evidence type="ECO:0000313" key="2">
    <source>
        <dbReference type="EMBL" id="ODN69899.1"/>
    </source>
</evidence>
<protein>
    <submittedName>
        <fullName evidence="2">Uncharacterized protein</fullName>
    </submittedName>
</protein>
<dbReference type="RefSeq" id="WP_069307290.1">
    <property type="nucleotide sequence ID" value="NZ_MCRJ01000069.1"/>
</dbReference>
<evidence type="ECO:0000256" key="1">
    <source>
        <dbReference type="SAM" id="MobiDB-lite"/>
    </source>
</evidence>
<dbReference type="EMBL" id="MCRJ01000069">
    <property type="protein sequence ID" value="ODN69899.1"/>
    <property type="molecule type" value="Genomic_DNA"/>
</dbReference>